<protein>
    <recommendedName>
        <fullName evidence="2">FecR protein domain-containing protein</fullName>
    </recommendedName>
</protein>
<dbReference type="PANTHER" id="PTHR38731:SF3">
    <property type="entry name" value="BLL6125 PROTEIN"/>
    <property type="match status" value="1"/>
</dbReference>
<accession>A0A5J6MIM1</accession>
<dbReference type="PANTHER" id="PTHR38731">
    <property type="entry name" value="LIPL45-RELATED LIPOPROTEIN-RELATED"/>
    <property type="match status" value="1"/>
</dbReference>
<feature type="chain" id="PRO_5023909265" description="FecR protein domain-containing protein" evidence="1">
    <location>
        <begin position="27"/>
        <end position="208"/>
    </location>
</feature>
<evidence type="ECO:0000256" key="1">
    <source>
        <dbReference type="SAM" id="SignalP"/>
    </source>
</evidence>
<keyword evidence="4" id="KW-1185">Reference proteome</keyword>
<evidence type="ECO:0000313" key="3">
    <source>
        <dbReference type="EMBL" id="QEX17304.1"/>
    </source>
</evidence>
<sequence>MRIDRRVWLRAMLAAIALGGLTRRLAAQDAVGEVVRLQGHVAKTRGSGETALGLGDKVALGDSIVTGENGKVDLRFADGSLLTVGPSSRVEVARFAPKAGGGGEALLSLLSGIIKLIVNDGTRWGRFAVQTETAVAAVRGTEWLVEAGKDTSAVLVLSGTVEVAGRAAGPVFKLGPGQGTDIKAGAAPTPPKIWGAARRQKALARVTW</sequence>
<name>A0A5J6MIM1_9PROT</name>
<dbReference type="KEGG" id="htq:FRZ44_26000"/>
<reference evidence="3 4" key="1">
    <citation type="submission" date="2019-08" db="EMBL/GenBank/DDBJ databases">
        <title>Hyperibacter terrae gen. nov., sp. nov. and Hyperibacter viscosus sp. nov., two new members in the family Rhodospirillaceae isolated from the rhizosphere of Hypericum perforatum.</title>
        <authorList>
            <person name="Noviana Z."/>
        </authorList>
    </citation>
    <scope>NUCLEOTIDE SEQUENCE [LARGE SCALE GENOMIC DNA]</scope>
    <source>
        <strain evidence="3 4">R5913</strain>
    </source>
</reference>
<dbReference type="Gene3D" id="2.60.120.1440">
    <property type="match status" value="1"/>
</dbReference>
<feature type="domain" description="FecR protein" evidence="2">
    <location>
        <begin position="62"/>
        <end position="162"/>
    </location>
</feature>
<gene>
    <name evidence="3" type="ORF">FRZ44_26000</name>
</gene>
<dbReference type="InterPro" id="IPR006860">
    <property type="entry name" value="FecR"/>
</dbReference>
<proteinExistence type="predicted"/>
<evidence type="ECO:0000259" key="2">
    <source>
        <dbReference type="Pfam" id="PF04773"/>
    </source>
</evidence>
<keyword evidence="1" id="KW-0732">Signal</keyword>
<dbReference type="RefSeq" id="WP_151177575.1">
    <property type="nucleotide sequence ID" value="NZ_CP042906.1"/>
</dbReference>
<dbReference type="AlphaFoldDB" id="A0A5J6MIM1"/>
<organism evidence="3 4">
    <name type="scientific">Hypericibacter terrae</name>
    <dbReference type="NCBI Taxonomy" id="2602015"/>
    <lineage>
        <taxon>Bacteria</taxon>
        <taxon>Pseudomonadati</taxon>
        <taxon>Pseudomonadota</taxon>
        <taxon>Alphaproteobacteria</taxon>
        <taxon>Rhodospirillales</taxon>
        <taxon>Dongiaceae</taxon>
        <taxon>Hypericibacter</taxon>
    </lineage>
</organism>
<feature type="signal peptide" evidence="1">
    <location>
        <begin position="1"/>
        <end position="26"/>
    </location>
</feature>
<dbReference type="Pfam" id="PF04773">
    <property type="entry name" value="FecR"/>
    <property type="match status" value="1"/>
</dbReference>
<evidence type="ECO:0000313" key="4">
    <source>
        <dbReference type="Proteomes" id="UP000326202"/>
    </source>
</evidence>
<dbReference type="EMBL" id="CP042906">
    <property type="protein sequence ID" value="QEX17304.1"/>
    <property type="molecule type" value="Genomic_DNA"/>
</dbReference>
<dbReference type="Proteomes" id="UP000326202">
    <property type="component" value="Chromosome"/>
</dbReference>
<dbReference type="OrthoDB" id="7705200at2"/>